<accession>A0A2S7MXN5</accession>
<dbReference type="AlphaFoldDB" id="A0A2S7MXN5"/>
<gene>
    <name evidence="2" type="ORF">CYL18_14070</name>
</gene>
<evidence type="ECO:0000259" key="1">
    <source>
        <dbReference type="Pfam" id="PF09860"/>
    </source>
</evidence>
<dbReference type="Proteomes" id="UP000239663">
    <property type="component" value="Unassembled WGS sequence"/>
</dbReference>
<proteinExistence type="predicted"/>
<feature type="domain" description="DUF2087" evidence="1">
    <location>
        <begin position="22"/>
        <end position="92"/>
    </location>
</feature>
<dbReference type="InterPro" id="IPR018656">
    <property type="entry name" value="DUF2087"/>
</dbReference>
<reference evidence="2 3" key="1">
    <citation type="submission" date="2017-12" db="EMBL/GenBank/DDBJ databases">
        <title>Taxonomic description and draft genome of Pradoshia cofamensis Gen. nov., sp. nov., a thermotolerant bacillale isolated from anterior gut of earthworm Eisenia fetida.</title>
        <authorList>
            <person name="Saha T."/>
            <person name="Chakraborty R."/>
        </authorList>
    </citation>
    <scope>NUCLEOTIDE SEQUENCE [LARGE SCALE GENOMIC DNA]</scope>
    <source>
        <strain evidence="2 3">EAG3</strain>
    </source>
</reference>
<evidence type="ECO:0000313" key="2">
    <source>
        <dbReference type="EMBL" id="PQD94530.1"/>
    </source>
</evidence>
<protein>
    <submittedName>
        <fullName evidence="2">Transcriptional regulator</fullName>
    </submittedName>
</protein>
<sequence>MNYLYSEKERNQVITNFMKDGRVIHIPSKEKKKYILLHDFIKGLDEERMYTEHEINAELLKRYSVSDYVEQRRYLITFGLMKRTANGTQYWLNPANHQNHQE</sequence>
<keyword evidence="3" id="KW-1185">Reference proteome</keyword>
<dbReference type="RefSeq" id="WP_104850168.1">
    <property type="nucleotide sequence ID" value="NZ_PKOZ01000009.1"/>
</dbReference>
<organism evidence="2 3">
    <name type="scientific">Pradoshia eiseniae</name>
    <dbReference type="NCBI Taxonomy" id="2064768"/>
    <lineage>
        <taxon>Bacteria</taxon>
        <taxon>Bacillati</taxon>
        <taxon>Bacillota</taxon>
        <taxon>Bacilli</taxon>
        <taxon>Bacillales</taxon>
        <taxon>Bacillaceae</taxon>
        <taxon>Pradoshia</taxon>
    </lineage>
</organism>
<comment type="caution">
    <text evidence="2">The sequence shown here is derived from an EMBL/GenBank/DDBJ whole genome shotgun (WGS) entry which is preliminary data.</text>
</comment>
<dbReference type="OrthoDB" id="9789954at2"/>
<name>A0A2S7MXN5_9BACI</name>
<evidence type="ECO:0000313" key="3">
    <source>
        <dbReference type="Proteomes" id="UP000239663"/>
    </source>
</evidence>
<dbReference type="Pfam" id="PF09860">
    <property type="entry name" value="DUF2087"/>
    <property type="match status" value="1"/>
</dbReference>
<dbReference type="EMBL" id="PKOZ01000009">
    <property type="protein sequence ID" value="PQD94530.1"/>
    <property type="molecule type" value="Genomic_DNA"/>
</dbReference>